<proteinExistence type="predicted"/>
<feature type="transmembrane region" description="Helical" evidence="6">
    <location>
        <begin position="116"/>
        <end position="141"/>
    </location>
</feature>
<sequence length="210" mass="22261">MQKRESEVKEESFFARLIAAPVLLLRNRKTRAGLSSIWGAIIFTSIYNVALVFFAVDTLKVGGIGYALLMQAFIIGRLIGARFSARITESAAYQVLLLSGIIMGAMIASAGLVPNLFVAIIAFLCAGICNALQIAALRLLIYNAVEESIRPKALSTMGTVNTSAMFIGYCVGAPAVAYFGPALSLVISGVGTLVITLISAVFSRLTTTSQ</sequence>
<protein>
    <submittedName>
        <fullName evidence="7">MFS family arabinose efflux permease</fullName>
    </submittedName>
</protein>
<evidence type="ECO:0000256" key="2">
    <source>
        <dbReference type="ARBA" id="ARBA00022475"/>
    </source>
</evidence>
<evidence type="ECO:0000256" key="3">
    <source>
        <dbReference type="ARBA" id="ARBA00022692"/>
    </source>
</evidence>
<comment type="subcellular location">
    <subcellularLocation>
        <location evidence="1">Cell membrane</location>
        <topology evidence="1">Multi-pass membrane protein</topology>
    </subcellularLocation>
</comment>
<feature type="transmembrane region" description="Helical" evidence="6">
    <location>
        <begin position="153"/>
        <end position="176"/>
    </location>
</feature>
<evidence type="ECO:0000256" key="1">
    <source>
        <dbReference type="ARBA" id="ARBA00004651"/>
    </source>
</evidence>
<comment type="caution">
    <text evidence="7">The sequence shown here is derived from an EMBL/GenBank/DDBJ whole genome shotgun (WGS) entry which is preliminary data.</text>
</comment>
<feature type="transmembrane region" description="Helical" evidence="6">
    <location>
        <begin position="91"/>
        <end position="110"/>
    </location>
</feature>
<keyword evidence="4 6" id="KW-1133">Transmembrane helix</keyword>
<keyword evidence="3 6" id="KW-0812">Transmembrane</keyword>
<evidence type="ECO:0000256" key="5">
    <source>
        <dbReference type="ARBA" id="ARBA00023136"/>
    </source>
</evidence>
<evidence type="ECO:0000313" key="7">
    <source>
        <dbReference type="EMBL" id="MDR7354567.1"/>
    </source>
</evidence>
<dbReference type="InterPro" id="IPR036259">
    <property type="entry name" value="MFS_trans_sf"/>
</dbReference>
<name>A0ABU2B7H9_9CORY</name>
<evidence type="ECO:0000256" key="6">
    <source>
        <dbReference type="SAM" id="Phobius"/>
    </source>
</evidence>
<dbReference type="EMBL" id="JAVDYF010000001">
    <property type="protein sequence ID" value="MDR7354567.1"/>
    <property type="molecule type" value="Genomic_DNA"/>
</dbReference>
<organism evidence="7 8">
    <name type="scientific">Corynebacterium felinum</name>
    <dbReference type="NCBI Taxonomy" id="131318"/>
    <lineage>
        <taxon>Bacteria</taxon>
        <taxon>Bacillati</taxon>
        <taxon>Actinomycetota</taxon>
        <taxon>Actinomycetes</taxon>
        <taxon>Mycobacteriales</taxon>
        <taxon>Corynebacteriaceae</taxon>
        <taxon>Corynebacterium</taxon>
    </lineage>
</organism>
<dbReference type="Proteomes" id="UP001183619">
    <property type="component" value="Unassembled WGS sequence"/>
</dbReference>
<dbReference type="PANTHER" id="PTHR23513:SF6">
    <property type="entry name" value="MAJOR FACILITATOR SUPERFAMILY ASSOCIATED DOMAIN-CONTAINING PROTEIN"/>
    <property type="match status" value="1"/>
</dbReference>
<evidence type="ECO:0000313" key="8">
    <source>
        <dbReference type="Proteomes" id="UP001183619"/>
    </source>
</evidence>
<keyword evidence="8" id="KW-1185">Reference proteome</keyword>
<dbReference type="SUPFAM" id="SSF103473">
    <property type="entry name" value="MFS general substrate transporter"/>
    <property type="match status" value="1"/>
</dbReference>
<evidence type="ECO:0000256" key="4">
    <source>
        <dbReference type="ARBA" id="ARBA00022989"/>
    </source>
</evidence>
<reference evidence="7 8" key="1">
    <citation type="submission" date="2023-07" db="EMBL/GenBank/DDBJ databases">
        <title>Sequencing the genomes of 1000 actinobacteria strains.</title>
        <authorList>
            <person name="Klenk H.-P."/>
        </authorList>
    </citation>
    <scope>NUCLEOTIDE SEQUENCE [LARGE SCALE GENOMIC DNA]</scope>
    <source>
        <strain evidence="7 8">DSM 44508</strain>
    </source>
</reference>
<keyword evidence="5 6" id="KW-0472">Membrane</keyword>
<feature type="transmembrane region" description="Helical" evidence="6">
    <location>
        <begin position="36"/>
        <end position="55"/>
    </location>
</feature>
<keyword evidence="2" id="KW-1003">Cell membrane</keyword>
<gene>
    <name evidence="7" type="ORF">J2S37_001105</name>
</gene>
<dbReference type="PANTHER" id="PTHR23513">
    <property type="entry name" value="INTEGRAL MEMBRANE EFFLUX PROTEIN-RELATED"/>
    <property type="match status" value="1"/>
</dbReference>
<feature type="transmembrane region" description="Helical" evidence="6">
    <location>
        <begin position="61"/>
        <end position="79"/>
    </location>
</feature>
<dbReference type="Gene3D" id="1.20.1250.20">
    <property type="entry name" value="MFS general substrate transporter like domains"/>
    <property type="match status" value="1"/>
</dbReference>
<accession>A0ABU2B7H9</accession>
<feature type="transmembrane region" description="Helical" evidence="6">
    <location>
        <begin position="182"/>
        <end position="202"/>
    </location>
</feature>